<protein>
    <submittedName>
        <fullName evidence="1">Uncharacterized protein</fullName>
    </submittedName>
</protein>
<evidence type="ECO:0000313" key="2">
    <source>
        <dbReference type="Proteomes" id="UP000275267"/>
    </source>
</evidence>
<comment type="caution">
    <text evidence="1">The sequence shown here is derived from an EMBL/GenBank/DDBJ whole genome shotgun (WGS) entry which is preliminary data.</text>
</comment>
<proteinExistence type="predicted"/>
<dbReference type="AlphaFoldDB" id="A0A3L6R5M4"/>
<evidence type="ECO:0000313" key="1">
    <source>
        <dbReference type="EMBL" id="RLM94228.1"/>
    </source>
</evidence>
<dbReference type="EMBL" id="PQIB02000010">
    <property type="protein sequence ID" value="RLM94228.1"/>
    <property type="molecule type" value="Genomic_DNA"/>
</dbReference>
<keyword evidence="2" id="KW-1185">Reference proteome</keyword>
<accession>A0A3L6R5M4</accession>
<dbReference type="OrthoDB" id="665980at2759"/>
<reference evidence="2" key="1">
    <citation type="journal article" date="2019" name="Nat. Commun.">
        <title>The genome of broomcorn millet.</title>
        <authorList>
            <person name="Zou C."/>
            <person name="Miki D."/>
            <person name="Li D."/>
            <person name="Tang Q."/>
            <person name="Xiao L."/>
            <person name="Rajput S."/>
            <person name="Deng P."/>
            <person name="Jia W."/>
            <person name="Huang R."/>
            <person name="Zhang M."/>
            <person name="Sun Y."/>
            <person name="Hu J."/>
            <person name="Fu X."/>
            <person name="Schnable P.S."/>
            <person name="Li F."/>
            <person name="Zhang H."/>
            <person name="Feng B."/>
            <person name="Zhu X."/>
            <person name="Liu R."/>
            <person name="Schnable J.C."/>
            <person name="Zhu J.-K."/>
            <person name="Zhang H."/>
        </authorList>
    </citation>
    <scope>NUCLEOTIDE SEQUENCE [LARGE SCALE GENOMIC DNA]</scope>
</reference>
<dbReference type="Proteomes" id="UP000275267">
    <property type="component" value="Unassembled WGS sequence"/>
</dbReference>
<gene>
    <name evidence="1" type="ORF">C2845_PM08G02080</name>
</gene>
<name>A0A3L6R5M4_PANMI</name>
<organism evidence="1 2">
    <name type="scientific">Panicum miliaceum</name>
    <name type="common">Proso millet</name>
    <name type="synonym">Broomcorn millet</name>
    <dbReference type="NCBI Taxonomy" id="4540"/>
    <lineage>
        <taxon>Eukaryota</taxon>
        <taxon>Viridiplantae</taxon>
        <taxon>Streptophyta</taxon>
        <taxon>Embryophyta</taxon>
        <taxon>Tracheophyta</taxon>
        <taxon>Spermatophyta</taxon>
        <taxon>Magnoliopsida</taxon>
        <taxon>Liliopsida</taxon>
        <taxon>Poales</taxon>
        <taxon>Poaceae</taxon>
        <taxon>PACMAD clade</taxon>
        <taxon>Panicoideae</taxon>
        <taxon>Panicodae</taxon>
        <taxon>Paniceae</taxon>
        <taxon>Panicinae</taxon>
        <taxon>Panicum</taxon>
        <taxon>Panicum sect. Panicum</taxon>
    </lineage>
</organism>
<dbReference type="STRING" id="4540.A0A3L6R5M4"/>
<sequence>MGRWDTTQLVFGVASPGIRVGTCFYWLCRRHGHSAAARRWSATRRRRRTPRSARVAVPGRLRLCAFDIRDEESSNIFRNGRELQHNGVEGVHGVWVMDAAGAWWRVHEAGGTTCPRTASSLVDNLSAYCSDHHGITGRGNFTRMRRFLFLGFRSKG</sequence>